<feature type="transmembrane region" description="Helical" evidence="1">
    <location>
        <begin position="71"/>
        <end position="92"/>
    </location>
</feature>
<keyword evidence="1" id="KW-0560">Oxidoreductase</keyword>
<dbReference type="GO" id="GO:0003834">
    <property type="term" value="F:beta-carotene 15,15'-dioxygenase activity"/>
    <property type="evidence" value="ECO:0007669"/>
    <property type="project" value="UniProtKB-EC"/>
</dbReference>
<evidence type="ECO:0000313" key="2">
    <source>
        <dbReference type="EMBL" id="OQX13672.1"/>
    </source>
</evidence>
<feature type="transmembrane region" description="Helical" evidence="1">
    <location>
        <begin position="12"/>
        <end position="31"/>
    </location>
</feature>
<comment type="caution">
    <text evidence="2">The sequence shown here is derived from an EMBL/GenBank/DDBJ whole genome shotgun (WGS) entry which is preliminary data.</text>
</comment>
<dbReference type="HAMAP" id="MF_02093">
    <property type="entry name" value="Beta_carotene_diox"/>
    <property type="match status" value="1"/>
</dbReference>
<keyword evidence="1" id="KW-0408">Iron</keyword>
<feature type="transmembrane region" description="Helical" evidence="1">
    <location>
        <begin position="159"/>
        <end position="179"/>
    </location>
</feature>
<dbReference type="AlphaFoldDB" id="A0A1Y1QUB1"/>
<comment type="similarity">
    <text evidence="1">Belongs to the Brp/Blh beta-carotene diooxygenase family.</text>
</comment>
<dbReference type="Pfam" id="PF15461">
    <property type="entry name" value="BCD"/>
    <property type="match status" value="1"/>
</dbReference>
<protein>
    <recommendedName>
        <fullName evidence="1">Probable beta-carotene 15,15'-dioxygenase</fullName>
        <ecNumber evidence="1">1.13.11.63</ecNumber>
    </recommendedName>
</protein>
<dbReference type="InterPro" id="IPR022270">
    <property type="entry name" value="Blh_diox"/>
</dbReference>
<dbReference type="GO" id="GO:0016121">
    <property type="term" value="P:carotene catabolic process"/>
    <property type="evidence" value="ECO:0007669"/>
    <property type="project" value="UniProtKB-UniRule"/>
</dbReference>
<comment type="function">
    <text evidence="1">Catalyzes the cleavage of beta-carotene at its central double bond (15,15') to yield two molecules of all-trans-retinal.</text>
</comment>
<feature type="binding site" evidence="1">
    <location>
        <position position="217"/>
    </location>
    <ligand>
        <name>Fe cation</name>
        <dbReference type="ChEBI" id="CHEBI:24875"/>
    </ligand>
</feature>
<keyword evidence="1" id="KW-0472">Membrane</keyword>
<dbReference type="GO" id="GO:0005506">
    <property type="term" value="F:iron ion binding"/>
    <property type="evidence" value="ECO:0007669"/>
    <property type="project" value="UniProtKB-UniRule"/>
</dbReference>
<gene>
    <name evidence="2" type="ORF">BWK73_11540</name>
</gene>
<organism evidence="2 3">
    <name type="scientific">Thiothrix lacustris</name>
    <dbReference type="NCBI Taxonomy" id="525917"/>
    <lineage>
        <taxon>Bacteria</taxon>
        <taxon>Pseudomonadati</taxon>
        <taxon>Pseudomonadota</taxon>
        <taxon>Gammaproteobacteria</taxon>
        <taxon>Thiotrichales</taxon>
        <taxon>Thiotrichaceae</taxon>
        <taxon>Thiothrix</taxon>
    </lineage>
</organism>
<dbReference type="GO" id="GO:0010436">
    <property type="term" value="F:carotenoid dioxygenase activity"/>
    <property type="evidence" value="ECO:0007669"/>
    <property type="project" value="UniProtKB-UniRule"/>
</dbReference>
<accession>A0A1Y1QUB1</accession>
<evidence type="ECO:0000313" key="3">
    <source>
        <dbReference type="Proteomes" id="UP000192491"/>
    </source>
</evidence>
<keyword evidence="1" id="KW-1003">Cell membrane</keyword>
<comment type="cofactor">
    <cofactor evidence="1">
        <name>Fe(2+)</name>
        <dbReference type="ChEBI" id="CHEBI:29033"/>
    </cofactor>
</comment>
<feature type="binding site" evidence="1">
    <location>
        <position position="51"/>
    </location>
    <ligand>
        <name>Fe cation</name>
        <dbReference type="ChEBI" id="CHEBI:24875"/>
    </ligand>
</feature>
<name>A0A1Y1QUB1_9GAMM</name>
<feature type="transmembrane region" description="Helical" evidence="1">
    <location>
        <begin position="37"/>
        <end position="59"/>
    </location>
</feature>
<sequence>MDISTLNRYHHYVFLGIGTLFILANLMGLALPLTTQIIVLSLFVAVVGIPHGALDPLVAYQAGLWKKPAGLLLFMLVYAGLSMGVVAVWLYLPTLSLTLFLMVSAWHFAGDWKAHLPLAVRVLASSSIIVLPTLWYAAEIQQLFAWLTSPEAATQLTRWLSIAAPLHLGLLLLALPYIWSRDRAAGSEIAILSVAAVLLPPLVLFFLYFCTLHSPRHLIKHMANAAVPSSKVIATLLVFSLLTFLLAAIYWYWIVDHHTIISQQLTQIIFIGLAALTVPHMILITNTKQQF</sequence>
<dbReference type="GO" id="GO:0005886">
    <property type="term" value="C:plasma membrane"/>
    <property type="evidence" value="ECO:0007669"/>
    <property type="project" value="UniProtKB-SubCell"/>
</dbReference>
<dbReference type="EMBL" id="MTEJ01000043">
    <property type="protein sequence ID" value="OQX13672.1"/>
    <property type="molecule type" value="Genomic_DNA"/>
</dbReference>
<keyword evidence="1" id="KW-1133">Transmembrane helix</keyword>
<reference evidence="2 3" key="1">
    <citation type="submission" date="2017-01" db="EMBL/GenBank/DDBJ databases">
        <title>Novel large sulfur bacteria in the metagenomes of groundwater-fed chemosynthetic microbial mats in the Lake Huron basin.</title>
        <authorList>
            <person name="Sharrar A.M."/>
            <person name="Flood B.E."/>
            <person name="Bailey J.V."/>
            <person name="Jones D.S."/>
            <person name="Biddanda B."/>
            <person name="Ruberg S.A."/>
            <person name="Marcus D.N."/>
            <person name="Dick G.J."/>
        </authorList>
    </citation>
    <scope>NUCLEOTIDE SEQUENCE [LARGE SCALE GENOMIC DNA]</scope>
    <source>
        <strain evidence="2">A8</strain>
    </source>
</reference>
<dbReference type="NCBIfam" id="TIGR03753">
    <property type="entry name" value="blh_monoox"/>
    <property type="match status" value="1"/>
</dbReference>
<feature type="binding site" evidence="1">
    <location>
        <position position="213"/>
    </location>
    <ligand>
        <name>Fe cation</name>
        <dbReference type="ChEBI" id="CHEBI:24875"/>
    </ligand>
</feature>
<feature type="transmembrane region" description="Helical" evidence="1">
    <location>
        <begin position="118"/>
        <end position="138"/>
    </location>
</feature>
<evidence type="ECO:0000256" key="1">
    <source>
        <dbReference type="HAMAP-Rule" id="MF_02093"/>
    </source>
</evidence>
<feature type="transmembrane region" description="Helical" evidence="1">
    <location>
        <begin position="191"/>
        <end position="211"/>
    </location>
</feature>
<feature type="transmembrane region" description="Helical" evidence="1">
    <location>
        <begin position="265"/>
        <end position="284"/>
    </location>
</feature>
<feature type="binding site" evidence="1">
    <location>
        <position position="107"/>
    </location>
    <ligand>
        <name>Fe cation</name>
        <dbReference type="ChEBI" id="CHEBI:24875"/>
    </ligand>
</feature>
<dbReference type="EC" id="1.13.11.63" evidence="1"/>
<keyword evidence="1" id="KW-0479">Metal-binding</keyword>
<comment type="subcellular location">
    <subcellularLocation>
        <location evidence="1">Cell membrane</location>
        <topology evidence="1">Multi-pass membrane protein</topology>
    </subcellularLocation>
</comment>
<comment type="catalytic activity">
    <reaction evidence="1">
        <text>all-trans-beta-carotene + O2 = 2 all-trans-retinal</text>
        <dbReference type="Rhea" id="RHEA:32887"/>
        <dbReference type="ChEBI" id="CHEBI:15379"/>
        <dbReference type="ChEBI" id="CHEBI:17579"/>
        <dbReference type="ChEBI" id="CHEBI:17898"/>
        <dbReference type="EC" id="1.13.11.63"/>
    </reaction>
</comment>
<proteinExistence type="inferred from homology"/>
<dbReference type="Proteomes" id="UP000192491">
    <property type="component" value="Unassembled WGS sequence"/>
</dbReference>
<keyword evidence="1" id="KW-0812">Transmembrane</keyword>
<keyword evidence="1" id="KW-0223">Dioxygenase</keyword>
<feature type="transmembrane region" description="Helical" evidence="1">
    <location>
        <begin position="232"/>
        <end position="253"/>
    </location>
</feature>